<dbReference type="AlphaFoldDB" id="A0A0E9WWU1"/>
<reference evidence="2" key="1">
    <citation type="submission" date="2014-11" db="EMBL/GenBank/DDBJ databases">
        <authorList>
            <person name="Amaro Gonzalez C."/>
        </authorList>
    </citation>
    <scope>NUCLEOTIDE SEQUENCE</scope>
</reference>
<feature type="transmembrane region" description="Helical" evidence="1">
    <location>
        <begin position="16"/>
        <end position="38"/>
    </location>
</feature>
<name>A0A0E9WWU1_ANGAN</name>
<reference evidence="2" key="2">
    <citation type="journal article" date="2015" name="Fish Shellfish Immunol.">
        <title>Early steps in the European eel (Anguilla anguilla)-Vibrio vulnificus interaction in the gills: Role of the RtxA13 toxin.</title>
        <authorList>
            <person name="Callol A."/>
            <person name="Pajuelo D."/>
            <person name="Ebbesson L."/>
            <person name="Teles M."/>
            <person name="MacKenzie S."/>
            <person name="Amaro C."/>
        </authorList>
    </citation>
    <scope>NUCLEOTIDE SEQUENCE</scope>
</reference>
<dbReference type="EMBL" id="GBXM01014467">
    <property type="protein sequence ID" value="JAH94110.1"/>
    <property type="molecule type" value="Transcribed_RNA"/>
</dbReference>
<keyword evidence="1" id="KW-1133">Transmembrane helix</keyword>
<organism evidence="2">
    <name type="scientific">Anguilla anguilla</name>
    <name type="common">European freshwater eel</name>
    <name type="synonym">Muraena anguilla</name>
    <dbReference type="NCBI Taxonomy" id="7936"/>
    <lineage>
        <taxon>Eukaryota</taxon>
        <taxon>Metazoa</taxon>
        <taxon>Chordata</taxon>
        <taxon>Craniata</taxon>
        <taxon>Vertebrata</taxon>
        <taxon>Euteleostomi</taxon>
        <taxon>Actinopterygii</taxon>
        <taxon>Neopterygii</taxon>
        <taxon>Teleostei</taxon>
        <taxon>Anguilliformes</taxon>
        <taxon>Anguillidae</taxon>
        <taxon>Anguilla</taxon>
    </lineage>
</organism>
<proteinExistence type="predicted"/>
<evidence type="ECO:0000313" key="2">
    <source>
        <dbReference type="EMBL" id="JAH94110.1"/>
    </source>
</evidence>
<evidence type="ECO:0000256" key="1">
    <source>
        <dbReference type="SAM" id="Phobius"/>
    </source>
</evidence>
<keyword evidence="1" id="KW-0812">Transmembrane</keyword>
<protein>
    <submittedName>
        <fullName evidence="2">Uncharacterized protein</fullName>
    </submittedName>
</protein>
<sequence length="55" mass="6756">MYYFNAQICKEIRDVYFCYCVFFMLCHVIYPRCVLYSFSLSESKFVMRTNDYCNS</sequence>
<keyword evidence="1" id="KW-0472">Membrane</keyword>
<accession>A0A0E9WWU1</accession>